<dbReference type="RefSeq" id="WP_011358140.1">
    <property type="nucleotide sequence ID" value="NZ_LVWG01000032.1"/>
</dbReference>
<gene>
    <name evidence="2" type="ORF">A3K90_06835</name>
</gene>
<keyword evidence="1" id="KW-1133">Transmembrane helix</keyword>
<keyword evidence="1" id="KW-0472">Membrane</keyword>
<evidence type="ECO:0000313" key="3">
    <source>
        <dbReference type="Proteomes" id="UP000076481"/>
    </source>
</evidence>
<dbReference type="OMA" id="PPKIFIV"/>
<protein>
    <submittedName>
        <fullName evidence="2">Uncharacterized protein</fullName>
    </submittedName>
</protein>
<dbReference type="EMBL" id="LVWG01000032">
    <property type="protein sequence ID" value="KZK73938.1"/>
    <property type="molecule type" value="Genomic_DNA"/>
</dbReference>
<accession>A0A165LET1</accession>
<keyword evidence="1" id="KW-0812">Transmembrane</keyword>
<name>A0A165LET1_PELLU</name>
<comment type="caution">
    <text evidence="2">The sequence shown here is derived from an EMBL/GenBank/DDBJ whole genome shotgun (WGS) entry which is preliminary data.</text>
</comment>
<feature type="transmembrane region" description="Helical" evidence="1">
    <location>
        <begin position="18"/>
        <end position="41"/>
    </location>
</feature>
<proteinExistence type="predicted"/>
<organism evidence="2 3">
    <name type="scientific">Pelodictyon luteolum</name>
    <dbReference type="NCBI Taxonomy" id="1100"/>
    <lineage>
        <taxon>Bacteria</taxon>
        <taxon>Pseudomonadati</taxon>
        <taxon>Chlorobiota</taxon>
        <taxon>Chlorobiia</taxon>
        <taxon>Chlorobiales</taxon>
        <taxon>Chlorobiaceae</taxon>
        <taxon>Chlorobium/Pelodictyon group</taxon>
        <taxon>Pelodictyon</taxon>
    </lineage>
</organism>
<dbReference type="AlphaFoldDB" id="A0A165LET1"/>
<dbReference type="Proteomes" id="UP000076481">
    <property type="component" value="Unassembled WGS sequence"/>
</dbReference>
<feature type="transmembrane region" description="Helical" evidence="1">
    <location>
        <begin position="53"/>
        <end position="73"/>
    </location>
</feature>
<sequence>MAEAFQYPMSYPALWLDYYYYASWFLSMLILAVGWGLFFRYGRFTYAINLGCFWKTAMMLLLFTVTLGLPMYYNTKFAAEHGQDGDSVRIEGDRLQYLDRKGRVMTFPLSEIEAIRQEGVTYNPPPKIFIVATTPTGRDSVYVTEKLPDYRRFLHELSRKTGVKAELR</sequence>
<evidence type="ECO:0000256" key="1">
    <source>
        <dbReference type="SAM" id="Phobius"/>
    </source>
</evidence>
<evidence type="ECO:0000313" key="2">
    <source>
        <dbReference type="EMBL" id="KZK73938.1"/>
    </source>
</evidence>
<reference evidence="2 3" key="1">
    <citation type="submission" date="2016-03" db="EMBL/GenBank/DDBJ databases">
        <title>Speciation and ecological success in dimly lit waters: horizontal gene transfer in a green sulfur bacteria bloom unveiled by metagenomic assembly.</title>
        <authorList>
            <person name="Llorens-Mares T."/>
            <person name="Liu Z."/>
            <person name="Allen L.Z."/>
            <person name="Rusch D.B."/>
            <person name="Craig M.T."/>
            <person name="Dupont C.L."/>
            <person name="Bryant D.A."/>
            <person name="Casamayor E.O."/>
        </authorList>
    </citation>
    <scope>NUCLEOTIDE SEQUENCE [LARGE SCALE GENOMIC DNA]</scope>
    <source>
        <strain evidence="2">CIII</strain>
    </source>
</reference>